<dbReference type="Proteomes" id="UP000266841">
    <property type="component" value="Unassembled WGS sequence"/>
</dbReference>
<dbReference type="EMBL" id="AGNL01029028">
    <property type="protein sequence ID" value="EJK57219.1"/>
    <property type="molecule type" value="Genomic_DNA"/>
</dbReference>
<dbReference type="PANTHER" id="PTHR31630:SF8">
    <property type="entry name" value="JMJC DOMAIN-CONTAINING PROTEIN"/>
    <property type="match status" value="1"/>
</dbReference>
<dbReference type="Gene3D" id="2.60.120.330">
    <property type="entry name" value="B-lactam Antibiotic, Isopenicillin N Synthase, Chain"/>
    <property type="match status" value="1"/>
</dbReference>
<reference evidence="2 3" key="1">
    <citation type="journal article" date="2012" name="Genome Biol.">
        <title>Genome and low-iron response of an oceanic diatom adapted to chronic iron limitation.</title>
        <authorList>
            <person name="Lommer M."/>
            <person name="Specht M."/>
            <person name="Roy A.S."/>
            <person name="Kraemer L."/>
            <person name="Andreson R."/>
            <person name="Gutowska M.A."/>
            <person name="Wolf J."/>
            <person name="Bergner S.V."/>
            <person name="Schilhabel M.B."/>
            <person name="Klostermeier U.C."/>
            <person name="Beiko R.G."/>
            <person name="Rosenstiel P."/>
            <person name="Hippler M."/>
            <person name="Laroche J."/>
        </authorList>
    </citation>
    <scope>NUCLEOTIDE SEQUENCE [LARGE SCALE GENOMIC DNA]</scope>
    <source>
        <strain evidence="2 3">CCMP1005</strain>
    </source>
</reference>
<dbReference type="eggNOG" id="ENOG502QWGK">
    <property type="taxonomic scope" value="Eukaryota"/>
</dbReference>
<proteinExistence type="predicted"/>
<dbReference type="PANTHER" id="PTHR31630">
    <property type="entry name" value="PHYTANOYL-COA DIOXYGENASE-RELATED-RELATED"/>
    <property type="match status" value="1"/>
</dbReference>
<sequence length="449" mass="49920">IDDTRHTRHATGGGVMPASETGPLTPDQVAAYLTDGILVVDLLTEDELKTARAGLADTLRDGFGVDVDDLDGTAGGIVDASTTNGAGEGIAQWFRSSQTSKLTSSTRLWRLSWACHLGGQLTSEGGVLDVFYPKWKMDVATNESLFRITRQLWREAYFHSGEGLDNEDKADIGLDEDFKWHPFGEFDCDIGYMYIDRVGFRLPTELSERLGRARVTTCAPKPETPKNKKRRARPLDRGLTPHFDCCPETYRDACGKTKWRPIQCFVSLTDNLEANTGGFEAVPGFHREFRSWVERGRRLDSSGRAGGEAGEHPMPCVGEYTHLSPAHDREILKRVKHIPVRAGSAVFWDNRIPHGNAYRNDPVGLQTGGDTMGGSRVVVYCSFLPDVEVNAAFVNRQLEDWRAGRPPSLGDRWIKRDKESEEDRGARCEAADPLILSELGKRLIGIVEW</sequence>
<name>K0RXQ9_THAOC</name>
<evidence type="ECO:0000313" key="2">
    <source>
        <dbReference type="EMBL" id="EJK57219.1"/>
    </source>
</evidence>
<feature type="non-terminal residue" evidence="2">
    <location>
        <position position="1"/>
    </location>
</feature>
<dbReference type="InterPro" id="IPR027443">
    <property type="entry name" value="IPNS-like_sf"/>
</dbReference>
<accession>K0RXQ9</accession>
<dbReference type="SUPFAM" id="SSF51197">
    <property type="entry name" value="Clavaminate synthase-like"/>
    <property type="match status" value="1"/>
</dbReference>
<protein>
    <submittedName>
        <fullName evidence="2">Uncharacterized protein</fullName>
    </submittedName>
</protein>
<evidence type="ECO:0000256" key="1">
    <source>
        <dbReference type="SAM" id="MobiDB-lite"/>
    </source>
</evidence>
<feature type="region of interest" description="Disordered" evidence="1">
    <location>
        <begin position="1"/>
        <end position="23"/>
    </location>
</feature>
<organism evidence="2 3">
    <name type="scientific">Thalassiosira oceanica</name>
    <name type="common">Marine diatom</name>
    <dbReference type="NCBI Taxonomy" id="159749"/>
    <lineage>
        <taxon>Eukaryota</taxon>
        <taxon>Sar</taxon>
        <taxon>Stramenopiles</taxon>
        <taxon>Ochrophyta</taxon>
        <taxon>Bacillariophyta</taxon>
        <taxon>Coscinodiscophyceae</taxon>
        <taxon>Thalassiosirophycidae</taxon>
        <taxon>Thalassiosirales</taxon>
        <taxon>Thalassiosiraceae</taxon>
        <taxon>Thalassiosira</taxon>
    </lineage>
</organism>
<dbReference type="OrthoDB" id="445007at2759"/>
<comment type="caution">
    <text evidence="2">The sequence shown here is derived from an EMBL/GenBank/DDBJ whole genome shotgun (WGS) entry which is preliminary data.</text>
</comment>
<keyword evidence="3" id="KW-1185">Reference proteome</keyword>
<evidence type="ECO:0000313" key="3">
    <source>
        <dbReference type="Proteomes" id="UP000266841"/>
    </source>
</evidence>
<dbReference type="AlphaFoldDB" id="K0RXQ9"/>
<gene>
    <name evidence="2" type="ORF">THAOC_22763</name>
</gene>